<dbReference type="Pfam" id="PF13193">
    <property type="entry name" value="AMP-binding_C"/>
    <property type="match status" value="1"/>
</dbReference>
<sequence>MARNISTSELPRIPTEDLASWVFNGPQYDREKPILIDPADPSRSISFNQARELVGKLATGFRRAGLKVGDCVLVNSGNDIYYPVLLLGVIAAGGIFAGTNPGYKHIELTHHIKISKAKFLISGPEPLSESLAAADATRLPRERTWVFDTWEEDFAAPKDVRSWKTLFGAEESSGDWYRFDDLETSKRTPAAIQFSSGTTGLPKGAVLSHYNLVAQHTLVYDTNPRPYQISRLIPLPLFHIGCGPVTNTSALRAGVPTYIMRRFDVTKYFQYIQKYQITDLMVVPPIVVALIKSPLIGDPQYMKSVKFGLSGAAPLDVITQNELRKKLPGVPFTQIFGMTETTCLAMITPYGEDDDTGSVGRPIPGLEVKLVGDDGSQVTKPNTRGEIWLRGPTIFNGYFENEQANKESFDDEGWFKSGDVAYFSEEYKFYVVDRKKELIKVRGFQVAPPELEAVLLAHPAVVDAAVIGVRYPGIEDEHPMAYVVARDKANPPDPEELKAFLAERLIKYKWLTGGVRIVDAIPKTPSGKILKKNLREEAAALVRSANGSKL</sequence>
<feature type="domain" description="AMP-binding enzyme C-terminal" evidence="2">
    <location>
        <begin position="450"/>
        <end position="528"/>
    </location>
</feature>
<evidence type="ECO:0000313" key="3">
    <source>
        <dbReference type="EMBL" id="GAM35370.1"/>
    </source>
</evidence>
<dbReference type="AlphaFoldDB" id="A0A6V8H2Z9"/>
<dbReference type="PANTHER" id="PTHR24096">
    <property type="entry name" value="LONG-CHAIN-FATTY-ACID--COA LIGASE"/>
    <property type="match status" value="1"/>
</dbReference>
<feature type="domain" description="AMP-dependent synthetase/ligase" evidence="1">
    <location>
        <begin position="30"/>
        <end position="399"/>
    </location>
</feature>
<evidence type="ECO:0000259" key="2">
    <source>
        <dbReference type="Pfam" id="PF13193"/>
    </source>
</evidence>
<evidence type="ECO:0000313" key="4">
    <source>
        <dbReference type="Proteomes" id="UP000053095"/>
    </source>
</evidence>
<accession>A0A6V8H2Z9</accession>
<dbReference type="InterPro" id="IPR042099">
    <property type="entry name" value="ANL_N_sf"/>
</dbReference>
<name>A0A6V8H2Z9_TALPI</name>
<comment type="caution">
    <text evidence="3">The sequence shown here is derived from an EMBL/GenBank/DDBJ whole genome shotgun (WGS) entry which is preliminary data.</text>
</comment>
<dbReference type="PANTHER" id="PTHR24096:SF265">
    <property type="entry name" value="ENZYME, PUTATIVE (AFU_ORTHOLOGUE AFUA_5G14270)-RELATED"/>
    <property type="match status" value="1"/>
</dbReference>
<dbReference type="Gene3D" id="3.30.300.30">
    <property type="match status" value="1"/>
</dbReference>
<dbReference type="InterPro" id="IPR000873">
    <property type="entry name" value="AMP-dep_synth/lig_dom"/>
</dbReference>
<proteinExistence type="predicted"/>
<protein>
    <submittedName>
        <fullName evidence="3">Uncharacterized protein</fullName>
    </submittedName>
</protein>
<organism evidence="3 4">
    <name type="scientific">Talaromyces pinophilus</name>
    <name type="common">Penicillium pinophilum</name>
    <dbReference type="NCBI Taxonomy" id="128442"/>
    <lineage>
        <taxon>Eukaryota</taxon>
        <taxon>Fungi</taxon>
        <taxon>Dikarya</taxon>
        <taxon>Ascomycota</taxon>
        <taxon>Pezizomycotina</taxon>
        <taxon>Eurotiomycetes</taxon>
        <taxon>Eurotiomycetidae</taxon>
        <taxon>Eurotiales</taxon>
        <taxon>Trichocomaceae</taxon>
        <taxon>Talaromyces</taxon>
        <taxon>Talaromyces sect. Talaromyces</taxon>
    </lineage>
</organism>
<dbReference type="Gene3D" id="3.40.50.12780">
    <property type="entry name" value="N-terminal domain of ligase-like"/>
    <property type="match status" value="1"/>
</dbReference>
<dbReference type="GO" id="GO:0019748">
    <property type="term" value="P:secondary metabolic process"/>
    <property type="evidence" value="ECO:0007669"/>
    <property type="project" value="TreeGrafter"/>
</dbReference>
<reference evidence="4" key="1">
    <citation type="journal article" date="2015" name="Genome Announc.">
        <title>Draft genome sequence of Talaromyces cellulolyticus strain Y-94, a source of lignocellulosic biomass-degrading enzymes.</title>
        <authorList>
            <person name="Fujii T."/>
            <person name="Koike H."/>
            <person name="Sawayama S."/>
            <person name="Yano S."/>
            <person name="Inoue H."/>
        </authorList>
    </citation>
    <scope>NUCLEOTIDE SEQUENCE [LARGE SCALE GENOMIC DNA]</scope>
    <source>
        <strain evidence="4">Y-94</strain>
    </source>
</reference>
<dbReference type="CDD" id="cd05911">
    <property type="entry name" value="Firefly_Luc_like"/>
    <property type="match status" value="1"/>
</dbReference>
<keyword evidence="4" id="KW-1185">Reference proteome</keyword>
<dbReference type="SUPFAM" id="SSF56801">
    <property type="entry name" value="Acetyl-CoA synthetase-like"/>
    <property type="match status" value="1"/>
</dbReference>
<gene>
    <name evidence="3" type="ORF">TCE0_017f03653</name>
</gene>
<dbReference type="InterPro" id="IPR020845">
    <property type="entry name" value="AMP-binding_CS"/>
</dbReference>
<evidence type="ECO:0000259" key="1">
    <source>
        <dbReference type="Pfam" id="PF00501"/>
    </source>
</evidence>
<dbReference type="PROSITE" id="PS00455">
    <property type="entry name" value="AMP_BINDING"/>
    <property type="match status" value="1"/>
</dbReference>
<dbReference type="Proteomes" id="UP000053095">
    <property type="component" value="Unassembled WGS sequence"/>
</dbReference>
<dbReference type="InterPro" id="IPR045851">
    <property type="entry name" value="AMP-bd_C_sf"/>
</dbReference>
<dbReference type="Pfam" id="PF00501">
    <property type="entry name" value="AMP-binding"/>
    <property type="match status" value="1"/>
</dbReference>
<dbReference type="InterPro" id="IPR025110">
    <property type="entry name" value="AMP-bd_C"/>
</dbReference>
<dbReference type="GO" id="GO:0016405">
    <property type="term" value="F:CoA-ligase activity"/>
    <property type="evidence" value="ECO:0007669"/>
    <property type="project" value="TreeGrafter"/>
</dbReference>
<dbReference type="EMBL" id="DF933813">
    <property type="protein sequence ID" value="GAM35370.1"/>
    <property type="molecule type" value="Genomic_DNA"/>
</dbReference>